<evidence type="ECO:0000256" key="1">
    <source>
        <dbReference type="ARBA" id="ARBA00004442"/>
    </source>
</evidence>
<evidence type="ECO:0000313" key="5">
    <source>
        <dbReference type="Proteomes" id="UP000011910"/>
    </source>
</evidence>
<dbReference type="Proteomes" id="UP000011910">
    <property type="component" value="Unassembled WGS sequence"/>
</dbReference>
<dbReference type="OrthoDB" id="9768177at2"/>
<keyword evidence="5" id="KW-1185">Reference proteome</keyword>
<keyword evidence="4" id="KW-0675">Receptor</keyword>
<protein>
    <submittedName>
        <fullName evidence="4">Outer membrane cobalamin receptor protein</fullName>
    </submittedName>
</protein>
<sequence length="664" mass="73407">MQNRLLLGAQLAFSRLQDQAAPISDNPPFAGDLLAAAYGANPTLPAQPDARQDPFFVNPLALLANHYDNTTTDRHFLKLSLEYALLKNLKLGITTGLDRAQSDRGSAISPRLPYANGIYENGRAYLEEQQTSNKLLQSQLRWEKEVGKSHFTALAGYEYQEFTNRGVQVKGWGFSDAGTAAMIEQLAASAARMRQAIGVPYQQFGYSQGALFYSSLSPRPAITTLGSAPGSSVKSLAEETFGGTDELQSFFGRLQYKLQDKYYLMASLRADGSTRFAEKHRYGYFPAAALAWRLSEEAFIPDVFDELKLRLGAGITGNQQLPYRAYQSRQRFGDLFIDNGGGINPSGIITVGSDNENLKWEQTTQLNLGVDFALFEERISGSIDLYRKHTTDIFIPGFYAYGTTGFNEDWVILNKGVDLQLAYTVLATQQIGLQLGVAAGFNSNRVQHLEGAYDAGPLSGQGLSGAFVQRIVADQPLYSYYLREFNGYNEQGIALYTEDKANYLDKSALPTYTLGFSQDFRYRNWRLSALFNGQFGHYLYNATANTLFTMGALANGRNIPLSSLGTGESPLNAPDPSDRFLEKGDFMRLQHLSLAYTHRSDKTGFVKAIRFSLSGQNLLVLTGYSGLDPEVNSNKPLNGIPSRGIDHTTYPRAKTVSFGLRAFF</sequence>
<evidence type="ECO:0000256" key="2">
    <source>
        <dbReference type="ARBA" id="ARBA00023136"/>
    </source>
</evidence>
<comment type="subcellular location">
    <subcellularLocation>
        <location evidence="1">Cell outer membrane</location>
    </subcellularLocation>
</comment>
<keyword evidence="3" id="KW-0998">Cell outer membrane</keyword>
<evidence type="ECO:0000256" key="3">
    <source>
        <dbReference type="ARBA" id="ARBA00023237"/>
    </source>
</evidence>
<dbReference type="STRING" id="1279009.ADICEAN_02256"/>
<organism evidence="4 5">
    <name type="scientific">Cesiribacter andamanensis AMV16</name>
    <dbReference type="NCBI Taxonomy" id="1279009"/>
    <lineage>
        <taxon>Bacteria</taxon>
        <taxon>Pseudomonadati</taxon>
        <taxon>Bacteroidota</taxon>
        <taxon>Cytophagia</taxon>
        <taxon>Cytophagales</taxon>
        <taxon>Cesiribacteraceae</taxon>
        <taxon>Cesiribacter</taxon>
    </lineage>
</organism>
<dbReference type="RefSeq" id="WP_009195649.1">
    <property type="nucleotide sequence ID" value="NZ_AODQ01000052.1"/>
</dbReference>
<comment type="caution">
    <text evidence="4">The sequence shown here is derived from an EMBL/GenBank/DDBJ whole genome shotgun (WGS) entry which is preliminary data.</text>
</comment>
<evidence type="ECO:0000313" key="4">
    <source>
        <dbReference type="EMBL" id="EMR02600.1"/>
    </source>
</evidence>
<dbReference type="eggNOG" id="COG4771">
    <property type="taxonomic scope" value="Bacteria"/>
</dbReference>
<accession>M7NLD2</accession>
<dbReference type="SUPFAM" id="SSF56935">
    <property type="entry name" value="Porins"/>
    <property type="match status" value="1"/>
</dbReference>
<dbReference type="Gene3D" id="2.40.170.20">
    <property type="entry name" value="TonB-dependent receptor, beta-barrel domain"/>
    <property type="match status" value="1"/>
</dbReference>
<dbReference type="GO" id="GO:0009279">
    <property type="term" value="C:cell outer membrane"/>
    <property type="evidence" value="ECO:0007669"/>
    <property type="project" value="UniProtKB-SubCell"/>
</dbReference>
<name>M7NLD2_9BACT</name>
<proteinExistence type="predicted"/>
<keyword evidence="2" id="KW-0472">Membrane</keyword>
<dbReference type="AlphaFoldDB" id="M7NLD2"/>
<reference evidence="4 5" key="1">
    <citation type="journal article" date="2013" name="Genome Announc.">
        <title>Draft Genome Sequence of Cesiribacter andamanensis Strain AMV16T, Isolated from a Soil Sample from a Mud Volcano in the Andaman Islands, India.</title>
        <authorList>
            <person name="Shivaji S."/>
            <person name="Ara S."/>
            <person name="Begum Z."/>
            <person name="Srinivas T.N."/>
            <person name="Singh A."/>
            <person name="Kumar Pinnaka A."/>
        </authorList>
    </citation>
    <scope>NUCLEOTIDE SEQUENCE [LARGE SCALE GENOMIC DNA]</scope>
    <source>
        <strain evidence="4 5">AMV16</strain>
    </source>
</reference>
<gene>
    <name evidence="4" type="ORF">ADICEAN_02256</name>
</gene>
<dbReference type="InterPro" id="IPR036942">
    <property type="entry name" value="Beta-barrel_TonB_sf"/>
</dbReference>
<dbReference type="EMBL" id="AODQ01000052">
    <property type="protein sequence ID" value="EMR02600.1"/>
    <property type="molecule type" value="Genomic_DNA"/>
</dbReference>